<keyword evidence="3" id="KW-1185">Reference proteome</keyword>
<dbReference type="InterPro" id="IPR019561">
    <property type="entry name" value="Translocon_Sec61/SecY_plug_dom"/>
</dbReference>
<reference evidence="2 3" key="1">
    <citation type="submission" date="2024-03" db="EMBL/GenBank/DDBJ databases">
        <title>The Acrasis kona genome and developmental transcriptomes reveal deep origins of eukaryotic multicellular pathways.</title>
        <authorList>
            <person name="Sheikh S."/>
            <person name="Fu C.-J."/>
            <person name="Brown M.W."/>
            <person name="Baldauf S.L."/>
        </authorList>
    </citation>
    <scope>NUCLEOTIDE SEQUENCE [LARGE SCALE GENOMIC DNA]</scope>
    <source>
        <strain evidence="2 3">ATCC MYA-3509</strain>
    </source>
</reference>
<dbReference type="PANTHER" id="PTHR10906">
    <property type="entry name" value="SECY/SEC61-ALPHA FAMILY MEMBER"/>
    <property type="match status" value="1"/>
</dbReference>
<dbReference type="Pfam" id="PF10559">
    <property type="entry name" value="Plug_translocon"/>
    <property type="match status" value="1"/>
</dbReference>
<organism evidence="2 3">
    <name type="scientific">Acrasis kona</name>
    <dbReference type="NCBI Taxonomy" id="1008807"/>
    <lineage>
        <taxon>Eukaryota</taxon>
        <taxon>Discoba</taxon>
        <taxon>Heterolobosea</taxon>
        <taxon>Tetramitia</taxon>
        <taxon>Eutetramitia</taxon>
        <taxon>Acrasidae</taxon>
        <taxon>Acrasis</taxon>
    </lineage>
</organism>
<dbReference type="GO" id="GO:0016020">
    <property type="term" value="C:membrane"/>
    <property type="evidence" value="ECO:0007669"/>
    <property type="project" value="InterPro"/>
</dbReference>
<name>A0AAW2YX47_9EUKA</name>
<dbReference type="SUPFAM" id="SSF103491">
    <property type="entry name" value="Preprotein translocase SecY subunit"/>
    <property type="match status" value="1"/>
</dbReference>
<dbReference type="Proteomes" id="UP001431209">
    <property type="component" value="Unassembled WGS sequence"/>
</dbReference>
<dbReference type="InterPro" id="IPR002208">
    <property type="entry name" value="SecY/SEC61-alpha"/>
</dbReference>
<evidence type="ECO:0000313" key="2">
    <source>
        <dbReference type="EMBL" id="KAL0481730.1"/>
    </source>
</evidence>
<feature type="domain" description="Translocon Sec61/SecY plug" evidence="1">
    <location>
        <begin position="41"/>
        <end position="75"/>
    </location>
</feature>
<accession>A0AAW2YX47</accession>
<dbReference type="AlphaFoldDB" id="A0AAW2YX47"/>
<dbReference type="Gene3D" id="1.10.3370.10">
    <property type="entry name" value="SecY subunit domain"/>
    <property type="match status" value="1"/>
</dbReference>
<proteinExistence type="predicted"/>
<evidence type="ECO:0000259" key="1">
    <source>
        <dbReference type="Pfam" id="PF10559"/>
    </source>
</evidence>
<sequence length="136" mass="15071">MSKVRFLELIRPAMGLLPEVAKPEKTIKFQDKVLWTAVSLFIYLVCCQIPVYGIRASGSSDPLYWMRVILASNKGTLMELAGAKLIEVDESKPEDRILLNGAQKLFGLIMTIIEATASSLQECTVMYARLVSSCPS</sequence>
<evidence type="ECO:0000313" key="3">
    <source>
        <dbReference type="Proteomes" id="UP001431209"/>
    </source>
</evidence>
<dbReference type="GO" id="GO:0015031">
    <property type="term" value="P:protein transport"/>
    <property type="evidence" value="ECO:0007669"/>
    <property type="project" value="InterPro"/>
</dbReference>
<comment type="caution">
    <text evidence="2">The sequence shown here is derived from an EMBL/GenBank/DDBJ whole genome shotgun (WGS) entry which is preliminary data.</text>
</comment>
<dbReference type="EMBL" id="JAOPGA020000787">
    <property type="protein sequence ID" value="KAL0481730.1"/>
    <property type="molecule type" value="Genomic_DNA"/>
</dbReference>
<gene>
    <name evidence="2" type="ORF">AKO1_010400</name>
</gene>
<protein>
    <submittedName>
        <fullName evidence="2">Protein transport protein Sec61 subunit alpha</fullName>
    </submittedName>
</protein>
<dbReference type="InterPro" id="IPR023201">
    <property type="entry name" value="SecY_dom_sf"/>
</dbReference>